<feature type="compositionally biased region" description="Low complexity" evidence="2">
    <location>
        <begin position="12"/>
        <end position="29"/>
    </location>
</feature>
<keyword evidence="1" id="KW-0175">Coiled coil</keyword>
<protein>
    <submittedName>
        <fullName evidence="3">Uncharacterized protein</fullName>
    </submittedName>
</protein>
<proteinExistence type="predicted"/>
<feature type="region of interest" description="Disordered" evidence="2">
    <location>
        <begin position="1"/>
        <end position="36"/>
    </location>
</feature>
<dbReference type="EMBL" id="ML119706">
    <property type="protein sequence ID" value="RPA78874.1"/>
    <property type="molecule type" value="Genomic_DNA"/>
</dbReference>
<evidence type="ECO:0000256" key="1">
    <source>
        <dbReference type="SAM" id="Coils"/>
    </source>
</evidence>
<feature type="compositionally biased region" description="Low complexity" evidence="2">
    <location>
        <begin position="269"/>
        <end position="280"/>
    </location>
</feature>
<evidence type="ECO:0000313" key="3">
    <source>
        <dbReference type="EMBL" id="RPA78874.1"/>
    </source>
</evidence>
<name>A0A3N4IAV0_ASCIM</name>
<sequence>MSERVETKTPDSVHPPVSPSSSVFTATSGPPAPTGTNEIRRIFELLKCELPSSLIEDDRYFHEWEPLNVPADSDPTQAWLRHLQILRNSFNFAGPITLLTKAVLDFGTSLSAFEDRYRQLLDSQDHEHYNALRRLSENWATELTALRESPERLHAVDMMRFYDFKTLAENINTTLAELRSKILVPDGREDLRIGYLDPGRLDPLGILLWQQLGFKGMERKLRVARRRLNKKIDENQAVIKRYQALLDRYTSNSNTLTVRLKQTDHQNPTSTARRNNTSTSQLSADCTYGTGLSTSSSNFYETSAASSSTPVFGQDLIDLAPETKLRLWASRVYMRARQRLSISSTFTLDSTTSSAELCLSIISKLTDRDDVSNASIVGYRPRSMLLGKSTRSRLSELPVITNTMRGNVYSAIQASGNSVQINGNLNGNLKIVINQQPLADGGLDEQLYYLNLLVRDRDIPTTKKAETMYIRIAFESSAS</sequence>
<evidence type="ECO:0000313" key="4">
    <source>
        <dbReference type="Proteomes" id="UP000275078"/>
    </source>
</evidence>
<accession>A0A3N4IAV0</accession>
<organism evidence="3 4">
    <name type="scientific">Ascobolus immersus RN42</name>
    <dbReference type="NCBI Taxonomy" id="1160509"/>
    <lineage>
        <taxon>Eukaryota</taxon>
        <taxon>Fungi</taxon>
        <taxon>Dikarya</taxon>
        <taxon>Ascomycota</taxon>
        <taxon>Pezizomycotina</taxon>
        <taxon>Pezizomycetes</taxon>
        <taxon>Pezizales</taxon>
        <taxon>Ascobolaceae</taxon>
        <taxon>Ascobolus</taxon>
    </lineage>
</organism>
<gene>
    <name evidence="3" type="ORF">BJ508DRAFT_308919</name>
</gene>
<evidence type="ECO:0000256" key="2">
    <source>
        <dbReference type="SAM" id="MobiDB-lite"/>
    </source>
</evidence>
<feature type="region of interest" description="Disordered" evidence="2">
    <location>
        <begin position="261"/>
        <end position="283"/>
    </location>
</feature>
<dbReference type="Proteomes" id="UP000275078">
    <property type="component" value="Unassembled WGS sequence"/>
</dbReference>
<dbReference type="AlphaFoldDB" id="A0A3N4IAV0"/>
<reference evidence="3 4" key="1">
    <citation type="journal article" date="2018" name="Nat. Ecol. Evol.">
        <title>Pezizomycetes genomes reveal the molecular basis of ectomycorrhizal truffle lifestyle.</title>
        <authorList>
            <person name="Murat C."/>
            <person name="Payen T."/>
            <person name="Noel B."/>
            <person name="Kuo A."/>
            <person name="Morin E."/>
            <person name="Chen J."/>
            <person name="Kohler A."/>
            <person name="Krizsan K."/>
            <person name="Balestrini R."/>
            <person name="Da Silva C."/>
            <person name="Montanini B."/>
            <person name="Hainaut M."/>
            <person name="Levati E."/>
            <person name="Barry K.W."/>
            <person name="Belfiori B."/>
            <person name="Cichocki N."/>
            <person name="Clum A."/>
            <person name="Dockter R.B."/>
            <person name="Fauchery L."/>
            <person name="Guy J."/>
            <person name="Iotti M."/>
            <person name="Le Tacon F."/>
            <person name="Lindquist E.A."/>
            <person name="Lipzen A."/>
            <person name="Malagnac F."/>
            <person name="Mello A."/>
            <person name="Molinier V."/>
            <person name="Miyauchi S."/>
            <person name="Poulain J."/>
            <person name="Riccioni C."/>
            <person name="Rubini A."/>
            <person name="Sitrit Y."/>
            <person name="Splivallo R."/>
            <person name="Traeger S."/>
            <person name="Wang M."/>
            <person name="Zifcakova L."/>
            <person name="Wipf D."/>
            <person name="Zambonelli A."/>
            <person name="Paolocci F."/>
            <person name="Nowrousian M."/>
            <person name="Ottonello S."/>
            <person name="Baldrian P."/>
            <person name="Spatafora J.W."/>
            <person name="Henrissat B."/>
            <person name="Nagy L.G."/>
            <person name="Aury J.M."/>
            <person name="Wincker P."/>
            <person name="Grigoriev I.V."/>
            <person name="Bonfante P."/>
            <person name="Martin F.M."/>
        </authorList>
    </citation>
    <scope>NUCLEOTIDE SEQUENCE [LARGE SCALE GENOMIC DNA]</scope>
    <source>
        <strain evidence="3 4">RN42</strain>
    </source>
</reference>
<feature type="coiled-coil region" evidence="1">
    <location>
        <begin position="214"/>
        <end position="245"/>
    </location>
</feature>
<feature type="compositionally biased region" description="Basic and acidic residues" evidence="2">
    <location>
        <begin position="1"/>
        <end position="11"/>
    </location>
</feature>
<keyword evidence="4" id="KW-1185">Reference proteome</keyword>